<evidence type="ECO:0000256" key="4">
    <source>
        <dbReference type="SAM" id="Phobius"/>
    </source>
</evidence>
<dbReference type="SUPFAM" id="SSF55073">
    <property type="entry name" value="Nucleotide cyclase"/>
    <property type="match status" value="1"/>
</dbReference>
<dbReference type="GO" id="GO:1902201">
    <property type="term" value="P:negative regulation of bacterial-type flagellum-dependent cell motility"/>
    <property type="evidence" value="ECO:0007669"/>
    <property type="project" value="TreeGrafter"/>
</dbReference>
<dbReference type="GO" id="GO:0043709">
    <property type="term" value="P:cell adhesion involved in single-species biofilm formation"/>
    <property type="evidence" value="ECO:0007669"/>
    <property type="project" value="TreeGrafter"/>
</dbReference>
<dbReference type="PANTHER" id="PTHR45138:SF9">
    <property type="entry name" value="DIGUANYLATE CYCLASE DGCM-RELATED"/>
    <property type="match status" value="1"/>
</dbReference>
<dbReference type="Gene3D" id="3.30.70.270">
    <property type="match status" value="1"/>
</dbReference>
<keyword evidence="4" id="KW-0812">Transmembrane</keyword>
<reference evidence="6 7" key="1">
    <citation type="submission" date="2019-03" db="EMBL/GenBank/DDBJ databases">
        <title>Genomic Encyclopedia of Type Strains, Phase IV (KMG-IV): sequencing the most valuable type-strain genomes for metagenomic binning, comparative biology and taxonomic classification.</title>
        <authorList>
            <person name="Goeker M."/>
        </authorList>
    </citation>
    <scope>NUCLEOTIDE SEQUENCE [LARGE SCALE GENOMIC DNA]</scope>
    <source>
        <strain evidence="6 7">DSM 11901</strain>
    </source>
</reference>
<comment type="caution">
    <text evidence="6">The sequence shown here is derived from an EMBL/GenBank/DDBJ whole genome shotgun (WGS) entry which is preliminary data.</text>
</comment>
<dbReference type="InterPro" id="IPR000160">
    <property type="entry name" value="GGDEF_dom"/>
</dbReference>
<protein>
    <recommendedName>
        <fullName evidence="1">diguanylate cyclase</fullName>
        <ecNumber evidence="1">2.7.7.65</ecNumber>
    </recommendedName>
</protein>
<evidence type="ECO:0000313" key="7">
    <source>
        <dbReference type="Proteomes" id="UP000294593"/>
    </source>
</evidence>
<evidence type="ECO:0000259" key="5">
    <source>
        <dbReference type="PROSITE" id="PS50887"/>
    </source>
</evidence>
<dbReference type="GO" id="GO:0052621">
    <property type="term" value="F:diguanylate cyclase activity"/>
    <property type="evidence" value="ECO:0007669"/>
    <property type="project" value="UniProtKB-EC"/>
</dbReference>
<evidence type="ECO:0000256" key="2">
    <source>
        <dbReference type="ARBA" id="ARBA00034247"/>
    </source>
</evidence>
<dbReference type="NCBIfam" id="TIGR00254">
    <property type="entry name" value="GGDEF"/>
    <property type="match status" value="1"/>
</dbReference>
<feature type="transmembrane region" description="Helical" evidence="4">
    <location>
        <begin position="165"/>
        <end position="185"/>
    </location>
</feature>
<comment type="catalytic activity">
    <reaction evidence="2">
        <text>2 GTP = 3',3'-c-di-GMP + 2 diphosphate</text>
        <dbReference type="Rhea" id="RHEA:24898"/>
        <dbReference type="ChEBI" id="CHEBI:33019"/>
        <dbReference type="ChEBI" id="CHEBI:37565"/>
        <dbReference type="ChEBI" id="CHEBI:58805"/>
        <dbReference type="EC" id="2.7.7.65"/>
    </reaction>
</comment>
<feature type="transmembrane region" description="Helical" evidence="4">
    <location>
        <begin position="25"/>
        <end position="43"/>
    </location>
</feature>
<dbReference type="FunFam" id="3.30.70.270:FF:000001">
    <property type="entry name" value="Diguanylate cyclase domain protein"/>
    <property type="match status" value="1"/>
</dbReference>
<evidence type="ECO:0000256" key="3">
    <source>
        <dbReference type="SAM" id="MobiDB-lite"/>
    </source>
</evidence>
<feature type="transmembrane region" description="Helical" evidence="4">
    <location>
        <begin position="55"/>
        <end position="74"/>
    </location>
</feature>
<feature type="region of interest" description="Disordered" evidence="3">
    <location>
        <begin position="359"/>
        <end position="396"/>
    </location>
</feature>
<dbReference type="SMART" id="SM00267">
    <property type="entry name" value="GGDEF"/>
    <property type="match status" value="1"/>
</dbReference>
<dbReference type="AlphaFoldDB" id="A0A4V3CUN9"/>
<gene>
    <name evidence="6" type="ORF">EV672_1147</name>
</gene>
<dbReference type="CDD" id="cd01949">
    <property type="entry name" value="GGDEF"/>
    <property type="match status" value="1"/>
</dbReference>
<sequence>MNLPPWLQTPARWLLGTHAPMRRHVIFVLASSQLYIVNLGIFWHSVHLGLMHPPFAAALTWASVVTYLSVFALVRSGWTQRLPDPVLTMPHALVSIGLCILAYTQLGEHRASVLILVAEALVMCMFRLRPTQMLSLGLASVAMLLGAVIWLSWHDPVSYPASTGLMHFVIGGSTLLILSLVAKWVTDIRMRIGSQARELSRALDTLQHMATQDTLTGLLNRRTMTDVAEAELKLMDRNGSALSVALLDLDHFKHINDHAGHAAGDAVLCGFAAHAQGVLRQVDKVARWGGEEFLVLLPQVAQHDAKSAIERLRAGTERLAYAGHPGLRATFSAGIAQAHPGDTLEQLVDRADRALYEAKRKGRNRSECADPEEVPPAAPDLAPLLAPPHVLEGSTP</sequence>
<dbReference type="EC" id="2.7.7.65" evidence="1"/>
<feature type="compositionally biased region" description="Low complexity" evidence="3">
    <location>
        <begin position="379"/>
        <end position="396"/>
    </location>
</feature>
<dbReference type="PROSITE" id="PS50887">
    <property type="entry name" value="GGDEF"/>
    <property type="match status" value="1"/>
</dbReference>
<dbReference type="GO" id="GO:0005886">
    <property type="term" value="C:plasma membrane"/>
    <property type="evidence" value="ECO:0007669"/>
    <property type="project" value="TreeGrafter"/>
</dbReference>
<feature type="compositionally biased region" description="Basic and acidic residues" evidence="3">
    <location>
        <begin position="359"/>
        <end position="368"/>
    </location>
</feature>
<dbReference type="InterPro" id="IPR050469">
    <property type="entry name" value="Diguanylate_Cyclase"/>
</dbReference>
<accession>A0A4V3CUN9</accession>
<name>A0A4V3CUN9_9BURK</name>
<dbReference type="PANTHER" id="PTHR45138">
    <property type="entry name" value="REGULATORY COMPONENTS OF SENSORY TRANSDUCTION SYSTEM"/>
    <property type="match status" value="1"/>
</dbReference>
<feature type="transmembrane region" description="Helical" evidence="4">
    <location>
        <begin position="133"/>
        <end position="153"/>
    </location>
</feature>
<keyword evidence="7" id="KW-1185">Reference proteome</keyword>
<keyword evidence="4" id="KW-0472">Membrane</keyword>
<dbReference type="Pfam" id="PF00990">
    <property type="entry name" value="GGDEF"/>
    <property type="match status" value="1"/>
</dbReference>
<dbReference type="InterPro" id="IPR029787">
    <property type="entry name" value="Nucleotide_cyclase"/>
</dbReference>
<keyword evidence="4" id="KW-1133">Transmembrane helix</keyword>
<dbReference type="EMBL" id="SNXW01000014">
    <property type="protein sequence ID" value="TDP79378.1"/>
    <property type="molecule type" value="Genomic_DNA"/>
</dbReference>
<dbReference type="OrthoDB" id="9813903at2"/>
<evidence type="ECO:0000313" key="6">
    <source>
        <dbReference type="EMBL" id="TDP79378.1"/>
    </source>
</evidence>
<dbReference type="Proteomes" id="UP000294593">
    <property type="component" value="Unassembled WGS sequence"/>
</dbReference>
<evidence type="ECO:0000256" key="1">
    <source>
        <dbReference type="ARBA" id="ARBA00012528"/>
    </source>
</evidence>
<proteinExistence type="predicted"/>
<dbReference type="InterPro" id="IPR043128">
    <property type="entry name" value="Rev_trsase/Diguanyl_cyclase"/>
</dbReference>
<organism evidence="6 7">
    <name type="scientific">Aquabacterium commune</name>
    <dbReference type="NCBI Taxonomy" id="70586"/>
    <lineage>
        <taxon>Bacteria</taxon>
        <taxon>Pseudomonadati</taxon>
        <taxon>Pseudomonadota</taxon>
        <taxon>Betaproteobacteria</taxon>
        <taxon>Burkholderiales</taxon>
        <taxon>Aquabacterium</taxon>
    </lineage>
</organism>
<feature type="domain" description="GGDEF" evidence="5">
    <location>
        <begin position="240"/>
        <end position="371"/>
    </location>
</feature>